<keyword evidence="1" id="KW-0472">Membrane</keyword>
<reference evidence="2" key="1">
    <citation type="submission" date="2022-04" db="EMBL/GenBank/DDBJ databases">
        <title>A functionally conserved STORR gene fusion in Papaver species that diverged 16.8 million years ago.</title>
        <authorList>
            <person name="Catania T."/>
        </authorList>
    </citation>
    <scope>NUCLEOTIDE SEQUENCE</scope>
    <source>
        <strain evidence="2">S-188037</strain>
    </source>
</reference>
<accession>A0AAD4TIB7</accession>
<comment type="caution">
    <text evidence="2">The sequence shown here is derived from an EMBL/GenBank/DDBJ whole genome shotgun (WGS) entry which is preliminary data.</text>
</comment>
<name>A0AAD4TIB7_9MAGN</name>
<evidence type="ECO:0000313" key="3">
    <source>
        <dbReference type="Proteomes" id="UP001202328"/>
    </source>
</evidence>
<keyword evidence="3" id="KW-1185">Reference proteome</keyword>
<evidence type="ECO:0000256" key="1">
    <source>
        <dbReference type="SAM" id="Phobius"/>
    </source>
</evidence>
<organism evidence="2 3">
    <name type="scientific">Papaver atlanticum</name>
    <dbReference type="NCBI Taxonomy" id="357466"/>
    <lineage>
        <taxon>Eukaryota</taxon>
        <taxon>Viridiplantae</taxon>
        <taxon>Streptophyta</taxon>
        <taxon>Embryophyta</taxon>
        <taxon>Tracheophyta</taxon>
        <taxon>Spermatophyta</taxon>
        <taxon>Magnoliopsida</taxon>
        <taxon>Ranunculales</taxon>
        <taxon>Papaveraceae</taxon>
        <taxon>Papaveroideae</taxon>
        <taxon>Papaver</taxon>
    </lineage>
</organism>
<evidence type="ECO:0000313" key="2">
    <source>
        <dbReference type="EMBL" id="KAI3957470.1"/>
    </source>
</evidence>
<feature type="transmembrane region" description="Helical" evidence="1">
    <location>
        <begin position="5"/>
        <end position="24"/>
    </location>
</feature>
<gene>
    <name evidence="2" type="ORF">MKW98_003191</name>
</gene>
<dbReference type="Proteomes" id="UP001202328">
    <property type="component" value="Unassembled WGS sequence"/>
</dbReference>
<keyword evidence="1" id="KW-1133">Transmembrane helix</keyword>
<protein>
    <submittedName>
        <fullName evidence="2">Uncharacterized protein</fullName>
    </submittedName>
</protein>
<feature type="transmembrane region" description="Helical" evidence="1">
    <location>
        <begin position="44"/>
        <end position="64"/>
    </location>
</feature>
<keyword evidence="1" id="KW-0812">Transmembrane</keyword>
<sequence>MHVSIFGWCYIEVTNVLFLAWIVFMDLKPDQTTQKAVKLGQGLGFSSVSCYNLIFGLLLLYTLIRMSCEKKIQ</sequence>
<dbReference type="EMBL" id="JAJJMB010001336">
    <property type="protein sequence ID" value="KAI3957470.1"/>
    <property type="molecule type" value="Genomic_DNA"/>
</dbReference>
<proteinExistence type="predicted"/>
<dbReference type="AlphaFoldDB" id="A0AAD4TIB7"/>